<gene>
    <name evidence="1" type="ORF">QQF64_008670</name>
</gene>
<comment type="caution">
    <text evidence="1">The sequence shown here is derived from an EMBL/GenBank/DDBJ whole genome shotgun (WGS) entry which is preliminary data.</text>
</comment>
<protein>
    <submittedName>
        <fullName evidence="1">Uncharacterized protein</fullName>
    </submittedName>
</protein>
<organism evidence="1 2">
    <name type="scientific">Cirrhinus molitorella</name>
    <name type="common">mud carp</name>
    <dbReference type="NCBI Taxonomy" id="172907"/>
    <lineage>
        <taxon>Eukaryota</taxon>
        <taxon>Metazoa</taxon>
        <taxon>Chordata</taxon>
        <taxon>Craniata</taxon>
        <taxon>Vertebrata</taxon>
        <taxon>Euteleostomi</taxon>
        <taxon>Actinopterygii</taxon>
        <taxon>Neopterygii</taxon>
        <taxon>Teleostei</taxon>
        <taxon>Ostariophysi</taxon>
        <taxon>Cypriniformes</taxon>
        <taxon>Cyprinidae</taxon>
        <taxon>Labeoninae</taxon>
        <taxon>Labeonini</taxon>
        <taxon>Cirrhinus</taxon>
    </lineage>
</organism>
<dbReference type="Proteomes" id="UP001558613">
    <property type="component" value="Unassembled WGS sequence"/>
</dbReference>
<proteinExistence type="predicted"/>
<accession>A0ABR3M6T9</accession>
<evidence type="ECO:0000313" key="2">
    <source>
        <dbReference type="Proteomes" id="UP001558613"/>
    </source>
</evidence>
<dbReference type="EMBL" id="JAYMGO010000015">
    <property type="protein sequence ID" value="KAL1260843.1"/>
    <property type="molecule type" value="Genomic_DNA"/>
</dbReference>
<evidence type="ECO:0000313" key="1">
    <source>
        <dbReference type="EMBL" id="KAL1260843.1"/>
    </source>
</evidence>
<keyword evidence="2" id="KW-1185">Reference proteome</keyword>
<name>A0ABR3M6T9_9TELE</name>
<sequence>MSRRGKGGNGADTVARFEPSRDEQNKLCSDVLWQRCQGVRVSAVTRWRVRVRELCGGTEKERTVVMAAAVAVLMLSVVGDL</sequence>
<reference evidence="1 2" key="1">
    <citation type="submission" date="2023-09" db="EMBL/GenBank/DDBJ databases">
        <authorList>
            <person name="Wang M."/>
        </authorList>
    </citation>
    <scope>NUCLEOTIDE SEQUENCE [LARGE SCALE GENOMIC DNA]</scope>
    <source>
        <strain evidence="1">GT-2023</strain>
        <tissue evidence="1">Liver</tissue>
    </source>
</reference>